<accession>A0A918U173</accession>
<reference evidence="1" key="2">
    <citation type="submission" date="2020-09" db="EMBL/GenBank/DDBJ databases">
        <authorList>
            <person name="Sun Q."/>
            <person name="Ohkuma M."/>
        </authorList>
    </citation>
    <scope>NUCLEOTIDE SEQUENCE</scope>
    <source>
        <strain evidence="1">JCM 4790</strain>
    </source>
</reference>
<name>A0A918U173_9ACTN</name>
<comment type="caution">
    <text evidence="1">The sequence shown here is derived from an EMBL/GenBank/DDBJ whole genome shotgun (WGS) entry which is preliminary data.</text>
</comment>
<sequence length="58" mass="6659">MACTLPLVPARRARLHIRIGVYVRAVRGRTARRGRPERCDRAREAMHTTLDLHVNVNV</sequence>
<organism evidence="1 2">
    <name type="scientific">Streptomyces minutiscleroticus</name>
    <dbReference type="NCBI Taxonomy" id="68238"/>
    <lineage>
        <taxon>Bacteria</taxon>
        <taxon>Bacillati</taxon>
        <taxon>Actinomycetota</taxon>
        <taxon>Actinomycetes</taxon>
        <taxon>Kitasatosporales</taxon>
        <taxon>Streptomycetaceae</taxon>
        <taxon>Streptomyces</taxon>
    </lineage>
</organism>
<dbReference type="Proteomes" id="UP000619244">
    <property type="component" value="Unassembled WGS sequence"/>
</dbReference>
<keyword evidence="2" id="KW-1185">Reference proteome</keyword>
<gene>
    <name evidence="1" type="ORF">GCM10010358_39070</name>
</gene>
<evidence type="ECO:0000313" key="2">
    <source>
        <dbReference type="Proteomes" id="UP000619244"/>
    </source>
</evidence>
<reference evidence="1" key="1">
    <citation type="journal article" date="2014" name="Int. J. Syst. Evol. Microbiol.">
        <title>Complete genome sequence of Corynebacterium casei LMG S-19264T (=DSM 44701T), isolated from a smear-ripened cheese.</title>
        <authorList>
            <consortium name="US DOE Joint Genome Institute (JGI-PGF)"/>
            <person name="Walter F."/>
            <person name="Albersmeier A."/>
            <person name="Kalinowski J."/>
            <person name="Ruckert C."/>
        </authorList>
    </citation>
    <scope>NUCLEOTIDE SEQUENCE</scope>
    <source>
        <strain evidence="1">JCM 4790</strain>
    </source>
</reference>
<evidence type="ECO:0000313" key="1">
    <source>
        <dbReference type="EMBL" id="GGX80996.1"/>
    </source>
</evidence>
<dbReference type="EMBL" id="BMVU01000018">
    <property type="protein sequence ID" value="GGX80996.1"/>
    <property type="molecule type" value="Genomic_DNA"/>
</dbReference>
<dbReference type="AlphaFoldDB" id="A0A918U173"/>
<proteinExistence type="predicted"/>
<protein>
    <submittedName>
        <fullName evidence="1">Uncharacterized protein</fullName>
    </submittedName>
</protein>